<comment type="subcellular location">
    <subcellularLocation>
        <location evidence="5">Cell membrane</location>
        <topology evidence="5">Peripheral membrane protein</topology>
        <orientation evidence="5">Cytoplasmic side</orientation>
    </subcellularLocation>
    <text evidence="5">Localizes to the Z ring in an FtsZ-dependent manner. Targeted to the membrane through a conserved C-terminal amphipathic helix.</text>
</comment>
<dbReference type="GO" id="GO:0009898">
    <property type="term" value="C:cytoplasmic side of plasma membrane"/>
    <property type="evidence" value="ECO:0007669"/>
    <property type="project" value="UniProtKB-UniRule"/>
</dbReference>
<keyword evidence="4 5" id="KW-0131">Cell cycle</keyword>
<feature type="domain" description="SHS2" evidence="7">
    <location>
        <begin position="7"/>
        <end position="193"/>
    </location>
</feature>
<evidence type="ECO:0000313" key="9">
    <source>
        <dbReference type="Proteomes" id="UP000249375"/>
    </source>
</evidence>
<dbReference type="Proteomes" id="UP000249375">
    <property type="component" value="Chromosome"/>
</dbReference>
<feature type="region of interest" description="Disordered" evidence="6">
    <location>
        <begin position="395"/>
        <end position="531"/>
    </location>
</feature>
<dbReference type="PANTHER" id="PTHR32432:SF4">
    <property type="entry name" value="CELL DIVISION PROTEIN FTSA"/>
    <property type="match status" value="1"/>
</dbReference>
<keyword evidence="2 5" id="KW-0132">Cell division</keyword>
<accession>A0A5P8E7B8</accession>
<name>A0A5P8E7B8_9BACT</name>
<dbReference type="KEGG" id="alq:C7Y71_007595"/>
<dbReference type="NCBIfam" id="TIGR01174">
    <property type="entry name" value="ftsA"/>
    <property type="match status" value="1"/>
</dbReference>
<gene>
    <name evidence="5 8" type="primary">ftsA</name>
    <name evidence="8" type="ORF">C7Y71_007595</name>
</gene>
<feature type="compositionally biased region" description="Polar residues" evidence="6">
    <location>
        <begin position="403"/>
        <end position="418"/>
    </location>
</feature>
<feature type="compositionally biased region" description="Basic and acidic residues" evidence="6">
    <location>
        <begin position="437"/>
        <end position="446"/>
    </location>
</feature>
<evidence type="ECO:0000256" key="1">
    <source>
        <dbReference type="ARBA" id="ARBA00022475"/>
    </source>
</evidence>
<dbReference type="InterPro" id="IPR020823">
    <property type="entry name" value="Cell_div_FtsA"/>
</dbReference>
<keyword evidence="9" id="KW-1185">Reference proteome</keyword>
<evidence type="ECO:0000313" key="8">
    <source>
        <dbReference type="EMBL" id="QFQ12891.1"/>
    </source>
</evidence>
<dbReference type="Gene3D" id="3.30.420.40">
    <property type="match status" value="2"/>
</dbReference>
<evidence type="ECO:0000256" key="2">
    <source>
        <dbReference type="ARBA" id="ARBA00022618"/>
    </source>
</evidence>
<evidence type="ECO:0000256" key="4">
    <source>
        <dbReference type="ARBA" id="ARBA00023306"/>
    </source>
</evidence>
<evidence type="ECO:0000259" key="7">
    <source>
        <dbReference type="SMART" id="SM00842"/>
    </source>
</evidence>
<protein>
    <recommendedName>
        <fullName evidence="5">Cell division protein FtsA</fullName>
    </recommendedName>
</protein>
<dbReference type="InterPro" id="IPR050696">
    <property type="entry name" value="FtsA/MreB"/>
</dbReference>
<dbReference type="OrthoDB" id="9768127at2"/>
<comment type="function">
    <text evidence="5">Cell division protein that is involved in the assembly of the Z ring. May serve as a membrane anchor for the Z ring.</text>
</comment>
<comment type="similarity">
    <text evidence="5">Belongs to the FtsA/MreB family.</text>
</comment>
<dbReference type="SMART" id="SM00842">
    <property type="entry name" value="FtsA"/>
    <property type="match status" value="1"/>
</dbReference>
<evidence type="ECO:0000256" key="3">
    <source>
        <dbReference type="ARBA" id="ARBA00023136"/>
    </source>
</evidence>
<evidence type="ECO:0000256" key="6">
    <source>
        <dbReference type="SAM" id="MobiDB-lite"/>
    </source>
</evidence>
<feature type="compositionally biased region" description="Basic and acidic residues" evidence="6">
    <location>
        <begin position="474"/>
        <end position="521"/>
    </location>
</feature>
<keyword evidence="1 5" id="KW-1003">Cell membrane</keyword>
<dbReference type="AlphaFoldDB" id="A0A5P8E7B8"/>
<dbReference type="HAMAP" id="MF_02033">
    <property type="entry name" value="FtsA"/>
    <property type="match status" value="1"/>
</dbReference>
<dbReference type="GO" id="GO:0043093">
    <property type="term" value="P:FtsZ-dependent cytokinesis"/>
    <property type="evidence" value="ECO:0007669"/>
    <property type="project" value="UniProtKB-UniRule"/>
</dbReference>
<proteinExistence type="inferred from homology"/>
<evidence type="ECO:0000256" key="5">
    <source>
        <dbReference type="HAMAP-Rule" id="MF_02033"/>
    </source>
</evidence>
<dbReference type="RefSeq" id="WP_111897960.1">
    <property type="nucleotide sequence ID" value="NZ_CP033459.1"/>
</dbReference>
<dbReference type="SUPFAM" id="SSF53067">
    <property type="entry name" value="Actin-like ATPase domain"/>
    <property type="match status" value="2"/>
</dbReference>
<feature type="compositionally biased region" description="Polar residues" evidence="6">
    <location>
        <begin position="454"/>
        <end position="473"/>
    </location>
</feature>
<dbReference type="GO" id="GO:0032153">
    <property type="term" value="C:cell division site"/>
    <property type="evidence" value="ECO:0007669"/>
    <property type="project" value="UniProtKB-UniRule"/>
</dbReference>
<keyword evidence="3 5" id="KW-0472">Membrane</keyword>
<comment type="subunit">
    <text evidence="5">Self-interacts. Interacts with FtsZ.</text>
</comment>
<organism evidence="8 9">
    <name type="scientific">Pseudoprevotella muciniphila</name>
    <dbReference type="NCBI Taxonomy" id="2133944"/>
    <lineage>
        <taxon>Bacteria</taxon>
        <taxon>Pseudomonadati</taxon>
        <taxon>Bacteroidota</taxon>
        <taxon>Bacteroidia</taxon>
        <taxon>Bacteroidales</taxon>
        <taxon>Prevotellaceae</taxon>
        <taxon>Pseudoprevotella</taxon>
    </lineage>
</organism>
<dbReference type="EMBL" id="CP033459">
    <property type="protein sequence ID" value="QFQ12891.1"/>
    <property type="molecule type" value="Genomic_DNA"/>
</dbReference>
<dbReference type="PANTHER" id="PTHR32432">
    <property type="entry name" value="CELL DIVISION PROTEIN FTSA-RELATED"/>
    <property type="match status" value="1"/>
</dbReference>
<reference evidence="8 9" key="1">
    <citation type="submission" date="2018-11" db="EMBL/GenBank/DDBJ databases">
        <authorList>
            <person name="Na S.W."/>
            <person name="Baik M."/>
        </authorList>
    </citation>
    <scope>NUCLEOTIDE SEQUENCE [LARGE SCALE GENOMIC DNA]</scope>
    <source>
        <strain evidence="8 9">E39</strain>
    </source>
</reference>
<feature type="compositionally biased region" description="Low complexity" evidence="6">
    <location>
        <begin position="419"/>
        <end position="429"/>
    </location>
</feature>
<dbReference type="InterPro" id="IPR003494">
    <property type="entry name" value="SHS2_FtsA"/>
</dbReference>
<dbReference type="Pfam" id="PF14450">
    <property type="entry name" value="FtsA"/>
    <property type="match status" value="1"/>
</dbReference>
<dbReference type="InterPro" id="IPR043129">
    <property type="entry name" value="ATPase_NBD"/>
</dbReference>
<sequence>MANEKFTVALEIGSSKITAVAGTKQPDGAIQILAIAQEESGSFIRKGRILNIDKMTQCIKSIKDKLEKRLNRQISKAYVGIGGMGMHTLLNCINRTFPETTKVTEDMIDELRDENIQTAPAGYEIIDVIEQEYQLGTMSSTEPVGTLTSNLKGQFLNVVTRASVRKQIEDVFYNIGINVIEIPVSFLALANATLKDNERQSGCVFVDMGAQTTSVAVFKGNILRHAAILPIGGWNITNDIAQTLQISLEEAENLKLKHDFAIEEIDENSSEIIVLEDGRSFPINELKNIVSARLEEIIANVNHQVEISKLRPGELVAGIVVCGGVSNTSAITEAFKIVMPKFDKVRVEQKMTLQYRVNKSITDFNTDFSYNSVIAMLDKGTENCDGGEIGKETELFTVKEPIQESTTPVEPAKPNTQPTEESSTSSGKETMTDEEFEKFMRERAEKGLVAQGITKEQATPTGENTTIGPSTSSDETKEQEDKPKVVIVDPTRETENTSNSKEEEERKEEKPSFWQRIKDTINKVTSEDEEI</sequence>